<dbReference type="EMBL" id="QPKB01000003">
    <property type="protein sequence ID" value="RWR81511.1"/>
    <property type="molecule type" value="Genomic_DNA"/>
</dbReference>
<organism evidence="2 3">
    <name type="scientific">Cinnamomum micranthum f. kanehirae</name>
    <dbReference type="NCBI Taxonomy" id="337451"/>
    <lineage>
        <taxon>Eukaryota</taxon>
        <taxon>Viridiplantae</taxon>
        <taxon>Streptophyta</taxon>
        <taxon>Embryophyta</taxon>
        <taxon>Tracheophyta</taxon>
        <taxon>Spermatophyta</taxon>
        <taxon>Magnoliopsida</taxon>
        <taxon>Magnoliidae</taxon>
        <taxon>Laurales</taxon>
        <taxon>Lauraceae</taxon>
        <taxon>Cinnamomum</taxon>
    </lineage>
</organism>
<reference evidence="2 3" key="1">
    <citation type="journal article" date="2019" name="Nat. Plants">
        <title>Stout camphor tree genome fills gaps in understanding of flowering plant genome evolution.</title>
        <authorList>
            <person name="Chaw S.M."/>
            <person name="Liu Y.C."/>
            <person name="Wu Y.W."/>
            <person name="Wang H.Y."/>
            <person name="Lin C.I."/>
            <person name="Wu C.S."/>
            <person name="Ke H.M."/>
            <person name="Chang L.Y."/>
            <person name="Hsu C.Y."/>
            <person name="Yang H.T."/>
            <person name="Sudianto E."/>
            <person name="Hsu M.H."/>
            <person name="Wu K.P."/>
            <person name="Wang L.N."/>
            <person name="Leebens-Mack J.H."/>
            <person name="Tsai I.J."/>
        </authorList>
    </citation>
    <scope>NUCLEOTIDE SEQUENCE [LARGE SCALE GENOMIC DNA]</scope>
    <source>
        <strain evidence="3">cv. Chaw 1501</strain>
        <tissue evidence="2">Young leaves</tissue>
    </source>
</reference>
<feature type="region of interest" description="Disordered" evidence="1">
    <location>
        <begin position="63"/>
        <end position="112"/>
    </location>
</feature>
<sequence length="199" mass="21666">MDHFIQLEARSKFSSKPAKFMSKKKEKGEGNALFNPFSTVDILVNIWICTSWISSLKRSETNEGKSLCDSSPSQTVSGSHLSPSEQTCIPLGDGRGGSPKTLGIRNPPKTLTDVDESKALNLCTQISQSKKFALNPSSLTRRKSVHIDFQAKLIGKNCGEAVTDIIGQPSLVLYKGICLFCLGWKKLVAGQICPSAYLN</sequence>
<name>A0A443NSM1_9MAGN</name>
<comment type="caution">
    <text evidence="2">The sequence shown here is derived from an EMBL/GenBank/DDBJ whole genome shotgun (WGS) entry which is preliminary data.</text>
</comment>
<protein>
    <submittedName>
        <fullName evidence="2">Uncharacterized protein</fullName>
    </submittedName>
</protein>
<dbReference type="AlphaFoldDB" id="A0A443NSM1"/>
<evidence type="ECO:0000313" key="2">
    <source>
        <dbReference type="EMBL" id="RWR81511.1"/>
    </source>
</evidence>
<evidence type="ECO:0000256" key="1">
    <source>
        <dbReference type="SAM" id="MobiDB-lite"/>
    </source>
</evidence>
<feature type="compositionally biased region" description="Polar residues" evidence="1">
    <location>
        <begin position="68"/>
        <end position="87"/>
    </location>
</feature>
<evidence type="ECO:0000313" key="3">
    <source>
        <dbReference type="Proteomes" id="UP000283530"/>
    </source>
</evidence>
<dbReference type="Proteomes" id="UP000283530">
    <property type="component" value="Unassembled WGS sequence"/>
</dbReference>
<proteinExistence type="predicted"/>
<accession>A0A443NSM1</accession>
<keyword evidence="3" id="KW-1185">Reference proteome</keyword>
<gene>
    <name evidence="2" type="ORF">CKAN_01019800</name>
</gene>